<dbReference type="GeneID" id="37071672"/>
<dbReference type="GO" id="GO:0009893">
    <property type="term" value="P:positive regulation of metabolic process"/>
    <property type="evidence" value="ECO:0007669"/>
    <property type="project" value="UniProtKB-ARBA"/>
</dbReference>
<accession>A0A318ZS29</accession>
<feature type="domain" description="Zn(2)-C6 fungal-type" evidence="5">
    <location>
        <begin position="14"/>
        <end position="42"/>
    </location>
</feature>
<evidence type="ECO:0000256" key="1">
    <source>
        <dbReference type="ARBA" id="ARBA00023015"/>
    </source>
</evidence>
<dbReference type="Proteomes" id="UP000248349">
    <property type="component" value="Unassembled WGS sequence"/>
</dbReference>
<organism evidence="6 7">
    <name type="scientific">Aspergillus saccharolyticus JOP 1030-1</name>
    <dbReference type="NCBI Taxonomy" id="1450539"/>
    <lineage>
        <taxon>Eukaryota</taxon>
        <taxon>Fungi</taxon>
        <taxon>Dikarya</taxon>
        <taxon>Ascomycota</taxon>
        <taxon>Pezizomycotina</taxon>
        <taxon>Eurotiomycetes</taxon>
        <taxon>Eurotiomycetidae</taxon>
        <taxon>Eurotiales</taxon>
        <taxon>Aspergillaceae</taxon>
        <taxon>Aspergillus</taxon>
        <taxon>Aspergillus subgen. Circumdati</taxon>
    </lineage>
</organism>
<dbReference type="SUPFAM" id="SSF57701">
    <property type="entry name" value="Zn2/Cys6 DNA-binding domain"/>
    <property type="match status" value="1"/>
</dbReference>
<proteinExistence type="predicted"/>
<evidence type="ECO:0000256" key="4">
    <source>
        <dbReference type="ARBA" id="ARBA00023242"/>
    </source>
</evidence>
<dbReference type="RefSeq" id="XP_025428870.1">
    <property type="nucleotide sequence ID" value="XM_025570444.1"/>
</dbReference>
<sequence length="55" mass="5801">MMSAAESSSAALHKACDACRSRKTRCSISGTNTTCNLCLVSQATTTTSIGPLLWY</sequence>
<dbReference type="OrthoDB" id="654211at2759"/>
<name>A0A318ZS29_9EURO</name>
<dbReference type="AlphaFoldDB" id="A0A318ZS29"/>
<dbReference type="GO" id="GO:0003677">
    <property type="term" value="F:DNA binding"/>
    <property type="evidence" value="ECO:0007669"/>
    <property type="project" value="UniProtKB-KW"/>
</dbReference>
<evidence type="ECO:0000313" key="7">
    <source>
        <dbReference type="Proteomes" id="UP000248349"/>
    </source>
</evidence>
<dbReference type="InterPro" id="IPR036864">
    <property type="entry name" value="Zn2-C6_fun-type_DNA-bd_sf"/>
</dbReference>
<dbReference type="Gene3D" id="4.10.240.10">
    <property type="entry name" value="Zn(2)-C6 fungal-type DNA-binding domain"/>
    <property type="match status" value="1"/>
</dbReference>
<keyword evidence="4" id="KW-0539">Nucleus</keyword>
<dbReference type="GO" id="GO:0000981">
    <property type="term" value="F:DNA-binding transcription factor activity, RNA polymerase II-specific"/>
    <property type="evidence" value="ECO:0007669"/>
    <property type="project" value="InterPro"/>
</dbReference>
<evidence type="ECO:0000256" key="3">
    <source>
        <dbReference type="ARBA" id="ARBA00023163"/>
    </source>
</evidence>
<dbReference type="EMBL" id="KZ821248">
    <property type="protein sequence ID" value="PYH42888.1"/>
    <property type="molecule type" value="Genomic_DNA"/>
</dbReference>
<keyword evidence="3" id="KW-0804">Transcription</keyword>
<evidence type="ECO:0000313" key="6">
    <source>
        <dbReference type="EMBL" id="PYH42888.1"/>
    </source>
</evidence>
<gene>
    <name evidence="6" type="ORF">BP01DRAFT_126665</name>
</gene>
<dbReference type="Pfam" id="PF00172">
    <property type="entry name" value="Zn_clus"/>
    <property type="match status" value="1"/>
</dbReference>
<keyword evidence="7" id="KW-1185">Reference proteome</keyword>
<reference evidence="6 7" key="1">
    <citation type="submission" date="2016-12" db="EMBL/GenBank/DDBJ databases">
        <title>The genomes of Aspergillus section Nigri reveals drivers in fungal speciation.</title>
        <authorList>
            <consortium name="DOE Joint Genome Institute"/>
            <person name="Vesth T.C."/>
            <person name="Nybo J."/>
            <person name="Theobald S."/>
            <person name="Brandl J."/>
            <person name="Frisvad J.C."/>
            <person name="Nielsen K.F."/>
            <person name="Lyhne E.K."/>
            <person name="Kogle M.E."/>
            <person name="Kuo A."/>
            <person name="Riley R."/>
            <person name="Clum A."/>
            <person name="Nolan M."/>
            <person name="Lipzen A."/>
            <person name="Salamov A."/>
            <person name="Henrissat B."/>
            <person name="Wiebenga A."/>
            <person name="De Vries R.P."/>
            <person name="Grigoriev I.V."/>
            <person name="Mortensen U.H."/>
            <person name="Andersen M.R."/>
            <person name="Baker S.E."/>
        </authorList>
    </citation>
    <scope>NUCLEOTIDE SEQUENCE [LARGE SCALE GENOMIC DNA]</scope>
    <source>
        <strain evidence="6 7">JOP 1030-1</strain>
    </source>
</reference>
<dbReference type="InterPro" id="IPR001138">
    <property type="entry name" value="Zn2Cys6_DnaBD"/>
</dbReference>
<keyword evidence="1" id="KW-0805">Transcription regulation</keyword>
<keyword evidence="2" id="KW-0238">DNA-binding</keyword>
<protein>
    <recommendedName>
        <fullName evidence="5">Zn(2)-C6 fungal-type domain-containing protein</fullName>
    </recommendedName>
</protein>
<dbReference type="GO" id="GO:0008270">
    <property type="term" value="F:zinc ion binding"/>
    <property type="evidence" value="ECO:0007669"/>
    <property type="project" value="InterPro"/>
</dbReference>
<evidence type="ECO:0000259" key="5">
    <source>
        <dbReference type="Pfam" id="PF00172"/>
    </source>
</evidence>
<evidence type="ECO:0000256" key="2">
    <source>
        <dbReference type="ARBA" id="ARBA00023125"/>
    </source>
</evidence>